<keyword evidence="6" id="KW-0418">Kinase</keyword>
<dbReference type="Pfam" id="PF00069">
    <property type="entry name" value="Pkinase"/>
    <property type="match status" value="2"/>
</dbReference>
<comment type="similarity">
    <text evidence="1">Belongs to the protein kinase superfamily. STE Ser/Thr protein kinase family. MAP kinase kinase kinase subfamily.</text>
</comment>
<dbReference type="FunFam" id="1.10.510.10:FF:000359">
    <property type="entry name" value="Mitogen-activated protein kinase 1, putative, expressed"/>
    <property type="match status" value="2"/>
</dbReference>
<comment type="catalytic activity">
    <reaction evidence="8">
        <text>L-threonyl-[protein] + ATP = O-phospho-L-threonyl-[protein] + ADP + H(+)</text>
        <dbReference type="Rhea" id="RHEA:46608"/>
        <dbReference type="Rhea" id="RHEA-COMP:11060"/>
        <dbReference type="Rhea" id="RHEA-COMP:11605"/>
        <dbReference type="ChEBI" id="CHEBI:15378"/>
        <dbReference type="ChEBI" id="CHEBI:30013"/>
        <dbReference type="ChEBI" id="CHEBI:30616"/>
        <dbReference type="ChEBI" id="CHEBI:61977"/>
        <dbReference type="ChEBI" id="CHEBI:456216"/>
        <dbReference type="EC" id="2.7.11.25"/>
    </reaction>
</comment>
<dbReference type="EC" id="2.7.11.25" evidence="2"/>
<feature type="domain" description="Protein kinase" evidence="12">
    <location>
        <begin position="497"/>
        <end position="751"/>
    </location>
</feature>
<accession>A0A7G2EY25</accession>
<sequence>MKKSSDKSPVRQHDTATQINSDAVSSSTSFTDSDSTCSFLTPSMEFPDRISFRRIDFSEAAPTGVVLPSTSSELTRSNSSENKIPNEDISVSTSSRYLVFDKILALMKISPGRRGDKTSPARRLDRSDAVRRNIDYDAGEDSSSLLITRSLDFPNRTSFRVDGVDDGEIDRIYQYIGVSGPEDFAISSDAWKARMEHERSSSDVVNKLKSLDLDSRTGGVVASSSMNHKFQGHDLSEAGSIGVVVASNFTLSESNKIENLNSLRDKEIVDGDTVENRCGIERKLTILVKSRGYLVHNDEVGVGGGIKGVRPPVLNVPRADKEVVDGGTVESKSGIEWKPTILVKSKGYLVSNDGGIKGVTSPVLNLRPTDKEVVDSGTVENRRGIKGVRPSVLKPPPVMKLPPVDLPGSTWDILTHFAPDNEIVRRPSSSSSSENGCDEEEAEDDKVEKEETGDMFIQLEDTTDEACSFTTNEGDSSSTVSNTSPICVSGGSINTSWQKGQLLRQGSFGSVYEAISEDGDFFAVKEVSLLDQGSQAQECIQQLEGEIALLSQLEHQNILRYRGTDKDGSNLYIFLELVTQGSLLELYRRYQLRDSLISLYTKQILDGLKYLHHKGFIHRDIKCATILVDANGTVKLADFGLAKVSKLNDIKSCKETLFWMAPEVINRKDNDGYRSPADIWSLGCTVLEMCTGQIPYSDLEPVEALFRIRRGTLPEVPDTLSLDARHFILKCLKLNPEERPTAAELLNHPFMNLILLDCLHRGNQKQELNFLETYLQTTMDVTAIFAGDILVQSREYLIPNDVVDVDGGIKALSGRVPPLLIIALMKRKWKRKRRERKFLGRVSFGSVYEGSSGSSVGSESTCSLMTPSLEFPDRISFRKKDFSEKVTPWLKGQLLGEGSFASVYEAISDSSGGSESTCSLMTPSMEFPDRISFRKRDFSEEGPSGRVKEKRKLMRNKLIENFRKPEDITSWLKGQLLGGGSFASVYEAMSDSSGGSKLTCSLMTPSMEFPDRISFRKRDFSEEGPSGRVKEKRKLMRNKLIENFRKPEDITSWLKGQLLGGGSFASVYEAMSDSSVGSESTCSLMTPSMEFPDRISFRKRDFSEEGPSGRVKEKRKLMRNKLIENFCKPEDMVLITSWLKGQLLGRGSFASVYEAISEDGDFFAVKEVSLLVQGIQAQECIQQFEGEIALLSQLQHQNIVRYRGTAKDVSKLYIFLELVTQGSVQKLYERYQLSYTVVSLYTRQILAGLNYLHDKGFVHRDIKCANMLVDANGTVKLADFGLAEASKFNDIMSCKGTLFWMAPEVINRKDSDGNGSPADIWSLGCTVLEMCTGQIPYSDLKPIQAAFKIGRGTLPDVPDTLSLDARHFILTCLKVNPEERPTAAELLHHPFVINL</sequence>
<dbReference type="EMBL" id="LR881469">
    <property type="protein sequence ID" value="CAD5327323.1"/>
    <property type="molecule type" value="Genomic_DNA"/>
</dbReference>
<proteinExistence type="inferred from homology"/>
<feature type="domain" description="Protein kinase" evidence="12">
    <location>
        <begin position="1138"/>
        <end position="1392"/>
    </location>
</feature>
<evidence type="ECO:0000259" key="12">
    <source>
        <dbReference type="PROSITE" id="PS50011"/>
    </source>
</evidence>
<dbReference type="Proteomes" id="UP000516314">
    <property type="component" value="Chromosome 4"/>
</dbReference>
<dbReference type="InterPro" id="IPR000719">
    <property type="entry name" value="Prot_kinase_dom"/>
</dbReference>
<evidence type="ECO:0000256" key="8">
    <source>
        <dbReference type="ARBA" id="ARBA00047559"/>
    </source>
</evidence>
<dbReference type="InterPro" id="IPR050538">
    <property type="entry name" value="MAP_kinase_kinase_kinase"/>
</dbReference>
<gene>
    <name evidence="13" type="ORF">AT9943_LOCUS15027</name>
</gene>
<evidence type="ECO:0000256" key="11">
    <source>
        <dbReference type="SAM" id="MobiDB-lite"/>
    </source>
</evidence>
<dbReference type="SMART" id="SM00220">
    <property type="entry name" value="S_TKc"/>
    <property type="match status" value="2"/>
</dbReference>
<evidence type="ECO:0000256" key="7">
    <source>
        <dbReference type="ARBA" id="ARBA00022840"/>
    </source>
</evidence>
<evidence type="ECO:0000256" key="5">
    <source>
        <dbReference type="ARBA" id="ARBA00022741"/>
    </source>
</evidence>
<organism evidence="13 14">
    <name type="scientific">Arabidopsis thaliana</name>
    <name type="common">Mouse-ear cress</name>
    <dbReference type="NCBI Taxonomy" id="3702"/>
    <lineage>
        <taxon>Eukaryota</taxon>
        <taxon>Viridiplantae</taxon>
        <taxon>Streptophyta</taxon>
        <taxon>Embryophyta</taxon>
        <taxon>Tracheophyta</taxon>
        <taxon>Spermatophyta</taxon>
        <taxon>Magnoliopsida</taxon>
        <taxon>eudicotyledons</taxon>
        <taxon>Gunneridae</taxon>
        <taxon>Pentapetalae</taxon>
        <taxon>rosids</taxon>
        <taxon>malvids</taxon>
        <taxon>Brassicales</taxon>
        <taxon>Brassicaceae</taxon>
        <taxon>Camelineae</taxon>
        <taxon>Arabidopsis</taxon>
    </lineage>
</organism>
<evidence type="ECO:0000256" key="3">
    <source>
        <dbReference type="ARBA" id="ARBA00022527"/>
    </source>
</evidence>
<dbReference type="Gene3D" id="1.10.510.10">
    <property type="entry name" value="Transferase(Phosphotransferase) domain 1"/>
    <property type="match status" value="2"/>
</dbReference>
<dbReference type="GO" id="GO:0004709">
    <property type="term" value="F:MAP kinase kinase kinase activity"/>
    <property type="evidence" value="ECO:0007669"/>
    <property type="project" value="UniProtKB-EC"/>
</dbReference>
<evidence type="ECO:0000313" key="14">
    <source>
        <dbReference type="Proteomes" id="UP000516314"/>
    </source>
</evidence>
<comment type="catalytic activity">
    <reaction evidence="9">
        <text>L-seryl-[protein] + ATP = O-phospho-L-seryl-[protein] + ADP + H(+)</text>
        <dbReference type="Rhea" id="RHEA:17989"/>
        <dbReference type="Rhea" id="RHEA-COMP:9863"/>
        <dbReference type="Rhea" id="RHEA-COMP:11604"/>
        <dbReference type="ChEBI" id="CHEBI:15378"/>
        <dbReference type="ChEBI" id="CHEBI:29999"/>
        <dbReference type="ChEBI" id="CHEBI:30616"/>
        <dbReference type="ChEBI" id="CHEBI:83421"/>
        <dbReference type="ChEBI" id="CHEBI:456216"/>
        <dbReference type="EC" id="2.7.11.25"/>
    </reaction>
</comment>
<feature type="compositionally biased region" description="Low complexity" evidence="11">
    <location>
        <begin position="21"/>
        <end position="35"/>
    </location>
</feature>
<name>A0A7G2EY25_ARATH</name>
<dbReference type="InterPro" id="IPR017441">
    <property type="entry name" value="Protein_kinase_ATP_BS"/>
</dbReference>
<keyword evidence="3" id="KW-0723">Serine/threonine-protein kinase</keyword>
<dbReference type="InterPro" id="IPR011009">
    <property type="entry name" value="Kinase-like_dom_sf"/>
</dbReference>
<evidence type="ECO:0000256" key="4">
    <source>
        <dbReference type="ARBA" id="ARBA00022679"/>
    </source>
</evidence>
<keyword evidence="7 10" id="KW-0067">ATP-binding</keyword>
<evidence type="ECO:0000256" key="1">
    <source>
        <dbReference type="ARBA" id="ARBA00006529"/>
    </source>
</evidence>
<evidence type="ECO:0000313" key="13">
    <source>
        <dbReference type="EMBL" id="CAD5327323.1"/>
    </source>
</evidence>
<dbReference type="GO" id="GO:1902065">
    <property type="term" value="P:response to L-glutamate"/>
    <property type="evidence" value="ECO:0007669"/>
    <property type="project" value="UniProtKB-ARBA"/>
</dbReference>
<dbReference type="PROSITE" id="PS00107">
    <property type="entry name" value="PROTEIN_KINASE_ATP"/>
    <property type="match status" value="1"/>
</dbReference>
<evidence type="ECO:0000256" key="10">
    <source>
        <dbReference type="PROSITE-ProRule" id="PRU10141"/>
    </source>
</evidence>
<evidence type="ECO:0000256" key="6">
    <source>
        <dbReference type="ARBA" id="ARBA00022777"/>
    </source>
</evidence>
<feature type="compositionally biased region" description="Acidic residues" evidence="11">
    <location>
        <begin position="436"/>
        <end position="445"/>
    </location>
</feature>
<dbReference type="PROSITE" id="PS00108">
    <property type="entry name" value="PROTEIN_KINASE_ST"/>
    <property type="match status" value="1"/>
</dbReference>
<evidence type="ECO:0000256" key="2">
    <source>
        <dbReference type="ARBA" id="ARBA00012406"/>
    </source>
</evidence>
<dbReference type="PROSITE" id="PS50011">
    <property type="entry name" value="PROTEIN_KINASE_DOM"/>
    <property type="match status" value="2"/>
</dbReference>
<keyword evidence="4" id="KW-0808">Transferase</keyword>
<reference evidence="13 14" key="1">
    <citation type="submission" date="2020-09" db="EMBL/GenBank/DDBJ databases">
        <authorList>
            <person name="Ashkenazy H."/>
        </authorList>
    </citation>
    <scope>NUCLEOTIDE SEQUENCE [LARGE SCALE GENOMIC DNA]</scope>
    <source>
        <strain evidence="14">cv. Cdm-0</strain>
    </source>
</reference>
<dbReference type="PANTHER" id="PTHR48016">
    <property type="entry name" value="MAP KINASE KINASE KINASE SSK2-RELATED-RELATED"/>
    <property type="match status" value="1"/>
</dbReference>
<dbReference type="PANTHER" id="PTHR48016:SF29">
    <property type="entry name" value="MITOGEN-ACTIVATED PROTEIN KINASE KINASE KINASE 1-RELATED"/>
    <property type="match status" value="1"/>
</dbReference>
<feature type="region of interest" description="Disordered" evidence="11">
    <location>
        <begin position="1"/>
        <end position="35"/>
    </location>
</feature>
<dbReference type="SUPFAM" id="SSF56112">
    <property type="entry name" value="Protein kinase-like (PK-like)"/>
    <property type="match status" value="2"/>
</dbReference>
<keyword evidence="5 10" id="KW-0547">Nucleotide-binding</keyword>
<feature type="region of interest" description="Disordered" evidence="11">
    <location>
        <begin position="422"/>
        <end position="451"/>
    </location>
</feature>
<evidence type="ECO:0000256" key="9">
    <source>
        <dbReference type="ARBA" id="ARBA00048329"/>
    </source>
</evidence>
<protein>
    <recommendedName>
        <fullName evidence="2">mitogen-activated protein kinase kinase kinase</fullName>
        <ecNumber evidence="2">2.7.11.25</ecNumber>
    </recommendedName>
</protein>
<feature type="compositionally biased region" description="Basic and acidic residues" evidence="11">
    <location>
        <begin position="1"/>
        <end position="14"/>
    </location>
</feature>
<dbReference type="GO" id="GO:0005524">
    <property type="term" value="F:ATP binding"/>
    <property type="evidence" value="ECO:0007669"/>
    <property type="project" value="UniProtKB-UniRule"/>
</dbReference>
<dbReference type="InterPro" id="IPR008271">
    <property type="entry name" value="Ser/Thr_kinase_AS"/>
</dbReference>
<feature type="binding site" evidence="10">
    <location>
        <position position="1166"/>
    </location>
    <ligand>
        <name>ATP</name>
        <dbReference type="ChEBI" id="CHEBI:30616"/>
    </ligand>
</feature>